<proteinExistence type="predicted"/>
<evidence type="ECO:0000256" key="3">
    <source>
        <dbReference type="ARBA" id="ARBA00022692"/>
    </source>
</evidence>
<dbReference type="PROSITE" id="PS00218">
    <property type="entry name" value="AMINO_ACID_PERMEASE_1"/>
    <property type="match status" value="1"/>
</dbReference>
<dbReference type="GeneID" id="93644350"/>
<dbReference type="Gene3D" id="1.20.1740.10">
    <property type="entry name" value="Amino acid/polyamine transporter I"/>
    <property type="match status" value="1"/>
</dbReference>
<dbReference type="RefSeq" id="WP_013084610.1">
    <property type="nucleotide sequence ID" value="NZ_BCVB01000001.1"/>
</dbReference>
<dbReference type="InterPro" id="IPR004840">
    <property type="entry name" value="Amino_acid_permease_CS"/>
</dbReference>
<keyword evidence="3" id="KW-0812">Transmembrane</keyword>
<protein>
    <submittedName>
        <fullName evidence="8">Amino acid permease family protein</fullName>
    </submittedName>
</protein>
<dbReference type="GO" id="GO:0005886">
    <property type="term" value="C:plasma membrane"/>
    <property type="evidence" value="ECO:0007669"/>
    <property type="project" value="UniProtKB-SubCell"/>
</dbReference>
<comment type="subcellular location">
    <subcellularLocation>
        <location evidence="1">Cell membrane</location>
        <topology evidence="1">Multi-pass membrane protein</topology>
    </subcellularLocation>
</comment>
<evidence type="ECO:0000256" key="2">
    <source>
        <dbReference type="ARBA" id="ARBA00022448"/>
    </source>
</evidence>
<dbReference type="GO" id="GO:0006865">
    <property type="term" value="P:amino acid transport"/>
    <property type="evidence" value="ECO:0007669"/>
    <property type="project" value="UniProtKB-KW"/>
</dbReference>
<evidence type="ECO:0000256" key="5">
    <source>
        <dbReference type="ARBA" id="ARBA00022989"/>
    </source>
</evidence>
<feature type="domain" description="Amino acid permease/ SLC12A" evidence="7">
    <location>
        <begin position="16"/>
        <end position="428"/>
    </location>
</feature>
<dbReference type="PANTHER" id="PTHR43495:SF5">
    <property type="entry name" value="GAMMA-AMINOBUTYRIC ACID PERMEASE"/>
    <property type="match status" value="1"/>
</dbReference>
<sequence>MKKDNQGLQRTMTSRHIMMMALGGAIGAGLFKGSSSAIDMAGPSVIIAYLIGGIILLFIMQGLAEMAVRNSDARTFRDLVQSILGSYPAYFLDWIYWKMWVLNIAAEAVVAAIFIQYWLPDYPIWMLALGVSVIVTVINLLSVKAFAETEYWLALIKITVIVIFIIAGLLLLFVSFGHHTAAGFSNLSDHGGFFPKGPTGLITAMLVVIYSYGGTEIIGVTLAETKNPEKVVPKAVRSTLTRIIAFYLFPFFIIVSLIPWNEVNGVSQSPFVMVFKMIGIPGADHIMNAVILLAVISSMNSGLYGSSRILYTQAVDGRVPKIFSKLSVNKVPVYAILMCTSSLYVGVLISLFAGSKTFDYLMGSLGYTVLFIWLIIAIAHLKSRKVQPEASSSYSVKWFPYTTWAALIALSAILIGVICTTSVVITTITLAIYLFITATYIFKGRFYRSSAVKHAK</sequence>
<dbReference type="GO" id="GO:0055085">
    <property type="term" value="P:transmembrane transport"/>
    <property type="evidence" value="ECO:0007669"/>
    <property type="project" value="InterPro"/>
</dbReference>
<evidence type="ECO:0000256" key="4">
    <source>
        <dbReference type="ARBA" id="ARBA00022970"/>
    </source>
</evidence>
<evidence type="ECO:0000313" key="8">
    <source>
        <dbReference type="EMBL" id="AJI22961.1"/>
    </source>
</evidence>
<dbReference type="Pfam" id="PF00324">
    <property type="entry name" value="AA_permease"/>
    <property type="match status" value="1"/>
</dbReference>
<keyword evidence="6" id="KW-0472">Membrane</keyword>
<keyword evidence="2" id="KW-0813">Transport</keyword>
<evidence type="ECO:0000259" key="7">
    <source>
        <dbReference type="Pfam" id="PF00324"/>
    </source>
</evidence>
<dbReference type="PANTHER" id="PTHR43495">
    <property type="entry name" value="GABA PERMEASE"/>
    <property type="match status" value="1"/>
</dbReference>
<name>A0A0B6AHI5_PRIM2</name>
<dbReference type="EMBL" id="CP009920">
    <property type="protein sequence ID" value="AJI22961.1"/>
    <property type="molecule type" value="Genomic_DNA"/>
</dbReference>
<organism evidence="8 9">
    <name type="scientific">Priestia megaterium (strain ATCC 14581 / DSM 32 / CCUG 1817 / JCM 2506 / NBRC 15308 / NCIMB 9376 / NCTC 10342 / NRRL B-14308 / VKM B-512 / Ford 19)</name>
    <name type="common">Bacillus megaterium</name>
    <dbReference type="NCBI Taxonomy" id="1348623"/>
    <lineage>
        <taxon>Bacteria</taxon>
        <taxon>Bacillati</taxon>
        <taxon>Bacillota</taxon>
        <taxon>Bacilli</taxon>
        <taxon>Bacillales</taxon>
        <taxon>Bacillaceae</taxon>
        <taxon>Priestia</taxon>
    </lineage>
</organism>
<accession>A0A0B6AHI5</accession>
<dbReference type="InterPro" id="IPR004841">
    <property type="entry name" value="AA-permease/SLC12A_dom"/>
</dbReference>
<keyword evidence="4" id="KW-0029">Amino-acid transport</keyword>
<dbReference type="PATRIC" id="fig|592022.4.peg.3926"/>
<dbReference type="Proteomes" id="UP000031829">
    <property type="component" value="Chromosome"/>
</dbReference>
<reference evidence="8 9" key="1">
    <citation type="journal article" date="2015" name="Genome Announc.">
        <title>Complete genome sequences for 35 biothreat assay-relevant bacillus species.</title>
        <authorList>
            <person name="Johnson S.L."/>
            <person name="Daligault H.E."/>
            <person name="Davenport K.W."/>
            <person name="Jaissle J."/>
            <person name="Frey K.G."/>
            <person name="Ladner J.T."/>
            <person name="Broomall S.M."/>
            <person name="Bishop-Lilly K.A."/>
            <person name="Bruce D.C."/>
            <person name="Gibbons H.S."/>
            <person name="Coyne S.R."/>
            <person name="Lo C.C."/>
            <person name="Meincke L."/>
            <person name="Munk A.C."/>
            <person name="Koroleva G.I."/>
            <person name="Rosenzweig C.N."/>
            <person name="Palacios G.F."/>
            <person name="Redden C.L."/>
            <person name="Minogue T.D."/>
            <person name="Chain P.S."/>
        </authorList>
    </citation>
    <scope>NUCLEOTIDE SEQUENCE [LARGE SCALE GENOMIC DNA]</scope>
    <source>
        <strain evidence="9">ATCC 14581 / DSM 32 / JCM 2506 / NBRC 15308 / NCIMB 9376 / NCTC 10342 / NRRL B-14308 / VKM B-512</strain>
    </source>
</reference>
<evidence type="ECO:0000256" key="1">
    <source>
        <dbReference type="ARBA" id="ARBA00004651"/>
    </source>
</evidence>
<evidence type="ECO:0000256" key="6">
    <source>
        <dbReference type="ARBA" id="ARBA00023136"/>
    </source>
</evidence>
<dbReference type="PIRSF" id="PIRSF006060">
    <property type="entry name" value="AA_transporter"/>
    <property type="match status" value="1"/>
</dbReference>
<keyword evidence="5" id="KW-1133">Transmembrane helix</keyword>
<evidence type="ECO:0000313" key="9">
    <source>
        <dbReference type="Proteomes" id="UP000031829"/>
    </source>
</evidence>
<dbReference type="HOGENOM" id="CLU_007946_9_3_9"/>
<dbReference type="FunFam" id="1.20.1740.10:FF:000001">
    <property type="entry name" value="Amino acid permease"/>
    <property type="match status" value="1"/>
</dbReference>
<gene>
    <name evidence="8" type="ORF">BG04_867</name>
</gene>
<dbReference type="KEGG" id="bmeg:BG04_867"/>
<dbReference type="AlphaFoldDB" id="A0A0B6AHI5"/>